<feature type="transmembrane region" description="Helical" evidence="1">
    <location>
        <begin position="99"/>
        <end position="118"/>
    </location>
</feature>
<dbReference type="AlphaFoldDB" id="A0A068UZ81"/>
<name>A0A068UZ81_COFCA</name>
<protein>
    <submittedName>
        <fullName evidence="2">Uncharacterized protein</fullName>
    </submittedName>
</protein>
<evidence type="ECO:0000313" key="3">
    <source>
        <dbReference type="Proteomes" id="UP000295252"/>
    </source>
</evidence>
<dbReference type="Gramene" id="CDP12958">
    <property type="protein sequence ID" value="CDP12958"/>
    <property type="gene ID" value="GSCOC_T00037670001"/>
</dbReference>
<keyword evidence="1" id="KW-0472">Membrane</keyword>
<keyword evidence="1" id="KW-0812">Transmembrane</keyword>
<dbReference type="Proteomes" id="UP000295252">
    <property type="component" value="Chromosome X"/>
</dbReference>
<reference evidence="3" key="1">
    <citation type="journal article" date="2014" name="Science">
        <title>The coffee genome provides insight into the convergent evolution of caffeine biosynthesis.</title>
        <authorList>
            <person name="Denoeud F."/>
            <person name="Carretero-Paulet L."/>
            <person name="Dereeper A."/>
            <person name="Droc G."/>
            <person name="Guyot R."/>
            <person name="Pietrella M."/>
            <person name="Zheng C."/>
            <person name="Alberti A."/>
            <person name="Anthony F."/>
            <person name="Aprea G."/>
            <person name="Aury J.M."/>
            <person name="Bento P."/>
            <person name="Bernard M."/>
            <person name="Bocs S."/>
            <person name="Campa C."/>
            <person name="Cenci A."/>
            <person name="Combes M.C."/>
            <person name="Crouzillat D."/>
            <person name="Da Silva C."/>
            <person name="Daddiego L."/>
            <person name="De Bellis F."/>
            <person name="Dussert S."/>
            <person name="Garsmeur O."/>
            <person name="Gayraud T."/>
            <person name="Guignon V."/>
            <person name="Jahn K."/>
            <person name="Jamilloux V."/>
            <person name="Joet T."/>
            <person name="Labadie K."/>
            <person name="Lan T."/>
            <person name="Leclercq J."/>
            <person name="Lepelley M."/>
            <person name="Leroy T."/>
            <person name="Li L.T."/>
            <person name="Librado P."/>
            <person name="Lopez L."/>
            <person name="Munoz A."/>
            <person name="Noel B."/>
            <person name="Pallavicini A."/>
            <person name="Perrotta G."/>
            <person name="Poncet V."/>
            <person name="Pot D."/>
            <person name="Priyono X."/>
            <person name="Rigoreau M."/>
            <person name="Rouard M."/>
            <person name="Rozas J."/>
            <person name="Tranchant-Dubreuil C."/>
            <person name="VanBuren R."/>
            <person name="Zhang Q."/>
            <person name="Andrade A.C."/>
            <person name="Argout X."/>
            <person name="Bertrand B."/>
            <person name="de Kochko A."/>
            <person name="Graziosi G."/>
            <person name="Henry R.J."/>
            <person name="Jayarama X."/>
            <person name="Ming R."/>
            <person name="Nagai C."/>
            <person name="Rounsley S."/>
            <person name="Sankoff D."/>
            <person name="Giuliano G."/>
            <person name="Albert V.A."/>
            <person name="Wincker P."/>
            <person name="Lashermes P."/>
        </authorList>
    </citation>
    <scope>NUCLEOTIDE SEQUENCE [LARGE SCALE GENOMIC DNA]</scope>
    <source>
        <strain evidence="3">cv. DH200-94</strain>
    </source>
</reference>
<gene>
    <name evidence="2" type="ORF">GSCOC_T00037670001</name>
</gene>
<feature type="transmembrane region" description="Helical" evidence="1">
    <location>
        <begin position="69"/>
        <end position="92"/>
    </location>
</feature>
<dbReference type="EMBL" id="HG739156">
    <property type="protein sequence ID" value="CDP12958.1"/>
    <property type="molecule type" value="Genomic_DNA"/>
</dbReference>
<sequence>MPCLGYIILCACEANWQIILCLFKKSRIDVIIYLLYLNNLVYYYWNSNTKIIGSFGCVWSDLVPLNSCLSSIVLVKFIFQYAFLQVLSFTLYQKMHFHVIFFFFFFFFWGQTPIWAYIKGLKEVGPSINYCILRNF</sequence>
<dbReference type="InParanoid" id="A0A068UZ81"/>
<evidence type="ECO:0000256" key="1">
    <source>
        <dbReference type="SAM" id="Phobius"/>
    </source>
</evidence>
<accession>A0A068UZ81</accession>
<keyword evidence="3" id="KW-1185">Reference proteome</keyword>
<evidence type="ECO:0000313" key="2">
    <source>
        <dbReference type="EMBL" id="CDP12958.1"/>
    </source>
</evidence>
<keyword evidence="1" id="KW-1133">Transmembrane helix</keyword>
<organism evidence="2 3">
    <name type="scientific">Coffea canephora</name>
    <name type="common">Robusta coffee</name>
    <dbReference type="NCBI Taxonomy" id="49390"/>
    <lineage>
        <taxon>Eukaryota</taxon>
        <taxon>Viridiplantae</taxon>
        <taxon>Streptophyta</taxon>
        <taxon>Embryophyta</taxon>
        <taxon>Tracheophyta</taxon>
        <taxon>Spermatophyta</taxon>
        <taxon>Magnoliopsida</taxon>
        <taxon>eudicotyledons</taxon>
        <taxon>Gunneridae</taxon>
        <taxon>Pentapetalae</taxon>
        <taxon>asterids</taxon>
        <taxon>lamiids</taxon>
        <taxon>Gentianales</taxon>
        <taxon>Rubiaceae</taxon>
        <taxon>Ixoroideae</taxon>
        <taxon>Gardenieae complex</taxon>
        <taxon>Bertiereae - Coffeeae clade</taxon>
        <taxon>Coffeeae</taxon>
        <taxon>Coffea</taxon>
    </lineage>
</organism>
<feature type="transmembrane region" description="Helical" evidence="1">
    <location>
        <begin position="6"/>
        <end position="23"/>
    </location>
</feature>
<feature type="transmembrane region" description="Helical" evidence="1">
    <location>
        <begin position="30"/>
        <end position="45"/>
    </location>
</feature>
<proteinExistence type="predicted"/>